<keyword evidence="6" id="KW-1185">Reference proteome</keyword>
<accession>A0A194PKY7</accession>
<dbReference type="PIRSF" id="PIRSF000915">
    <property type="entry name" value="PGP-type_phosphatase"/>
    <property type="match status" value="1"/>
</dbReference>
<keyword evidence="4" id="KW-0460">Magnesium</keyword>
<feature type="active site" description="Proton donor" evidence="2">
    <location>
        <position position="29"/>
    </location>
</feature>
<keyword evidence="4" id="KW-0479">Metal-binding</keyword>
<evidence type="ECO:0000256" key="1">
    <source>
        <dbReference type="PIRNR" id="PIRNR000915"/>
    </source>
</evidence>
<dbReference type="Gene3D" id="3.40.50.1000">
    <property type="entry name" value="HAD superfamily/HAD-like"/>
    <property type="match status" value="2"/>
</dbReference>
<dbReference type="PANTHER" id="PTHR19288">
    <property type="entry name" value="4-NITROPHENYLPHOSPHATASE-RELATED"/>
    <property type="match status" value="1"/>
</dbReference>
<protein>
    <submittedName>
        <fullName evidence="5">Phosphoglycolate phosphatase</fullName>
    </submittedName>
</protein>
<proteinExistence type="inferred from homology"/>
<organism evidence="5 6">
    <name type="scientific">Papilio xuthus</name>
    <name type="common">Asian swallowtail butterfly</name>
    <dbReference type="NCBI Taxonomy" id="66420"/>
    <lineage>
        <taxon>Eukaryota</taxon>
        <taxon>Metazoa</taxon>
        <taxon>Ecdysozoa</taxon>
        <taxon>Arthropoda</taxon>
        <taxon>Hexapoda</taxon>
        <taxon>Insecta</taxon>
        <taxon>Pterygota</taxon>
        <taxon>Neoptera</taxon>
        <taxon>Endopterygota</taxon>
        <taxon>Lepidoptera</taxon>
        <taxon>Glossata</taxon>
        <taxon>Ditrysia</taxon>
        <taxon>Papilionoidea</taxon>
        <taxon>Papilionidae</taxon>
        <taxon>Papilioninae</taxon>
        <taxon>Papilio</taxon>
    </lineage>
</organism>
<feature type="binding site" evidence="3">
    <location>
        <position position="218"/>
    </location>
    <ligand>
        <name>substrate</name>
    </ligand>
</feature>
<sequence>MEPINLMSMNTSELKVFLDTFDHVFSDCDGVIWTKKPIPGAGEFFERMQQLGKTVHFVSNNSMRTKQNYEDLFEAANIKQGFEKLTVPSTAIAEYLKSINFNKTVYCVTCPETMNVLQSYGFTCKYGPEVGTDLYTNYIQYLEDDENVGAVAFDSDFNVNLPKMYQAITYLARPDVHFISGATDRYVPLKPGSLNLGTGIFTDIVSEEANREPTQLGKPGKLFGEFAMKRAGVTDPSRVLFIGDMIEQDVGLGRATGFKTLLVLTNNTPEDMKAHQTLKPDYYADSLGSLVPVFNKVNNAKEETSKKKKTKIK</sequence>
<reference evidence="5 6" key="1">
    <citation type="journal article" date="2015" name="Nat. Commun.">
        <title>Outbred genome sequencing and CRISPR/Cas9 gene editing in butterflies.</title>
        <authorList>
            <person name="Li X."/>
            <person name="Fan D."/>
            <person name="Zhang W."/>
            <person name="Liu G."/>
            <person name="Zhang L."/>
            <person name="Zhao L."/>
            <person name="Fang X."/>
            <person name="Chen L."/>
            <person name="Dong Y."/>
            <person name="Chen Y."/>
            <person name="Ding Y."/>
            <person name="Zhao R."/>
            <person name="Feng M."/>
            <person name="Zhu Y."/>
            <person name="Feng Y."/>
            <person name="Jiang X."/>
            <person name="Zhu D."/>
            <person name="Xiang H."/>
            <person name="Feng X."/>
            <person name="Li S."/>
            <person name="Wang J."/>
            <person name="Zhang G."/>
            <person name="Kronforst M.R."/>
            <person name="Wang W."/>
        </authorList>
    </citation>
    <scope>NUCLEOTIDE SEQUENCE [LARGE SCALE GENOMIC DNA]</scope>
    <source>
        <strain evidence="5">Ya'a_city_454_Px</strain>
        <tissue evidence="5">Whole body</tissue>
    </source>
</reference>
<feature type="binding site" evidence="4">
    <location>
        <position position="244"/>
    </location>
    <ligand>
        <name>Mg(2+)</name>
        <dbReference type="ChEBI" id="CHEBI:18420"/>
    </ligand>
</feature>
<name>A0A194PKY7_PAPXU</name>
<feature type="active site" description="Proton donor" evidence="2">
    <location>
        <position position="27"/>
    </location>
</feature>
<feature type="binding site" evidence="3">
    <location>
        <begin position="59"/>
        <end position="61"/>
    </location>
    <ligand>
        <name>substrate</name>
    </ligand>
</feature>
<dbReference type="GO" id="GO:0005737">
    <property type="term" value="C:cytoplasm"/>
    <property type="evidence" value="ECO:0007669"/>
    <property type="project" value="TreeGrafter"/>
</dbReference>
<dbReference type="SUPFAM" id="SSF56784">
    <property type="entry name" value="HAD-like"/>
    <property type="match status" value="1"/>
</dbReference>
<dbReference type="Proteomes" id="UP000053268">
    <property type="component" value="Unassembled WGS sequence"/>
</dbReference>
<keyword evidence="1" id="KW-0378">Hydrolase</keyword>
<dbReference type="Pfam" id="PF13344">
    <property type="entry name" value="Hydrolase_6"/>
    <property type="match status" value="1"/>
</dbReference>
<dbReference type="InterPro" id="IPR023214">
    <property type="entry name" value="HAD_sf"/>
</dbReference>
<evidence type="ECO:0000313" key="5">
    <source>
        <dbReference type="EMBL" id="KPI94096.1"/>
    </source>
</evidence>
<dbReference type="STRING" id="66420.A0A194PKY7"/>
<comment type="cofactor">
    <cofactor evidence="4">
        <name>Mg(2+)</name>
        <dbReference type="ChEBI" id="CHEBI:18420"/>
    </cofactor>
    <text evidence="4">Divalent metal ions. Mg(2+) is the most effective.</text>
</comment>
<evidence type="ECO:0000256" key="3">
    <source>
        <dbReference type="PIRSR" id="PIRSR000915-2"/>
    </source>
</evidence>
<dbReference type="CDD" id="cd07508">
    <property type="entry name" value="HAD_Pase_UmpH-like"/>
    <property type="match status" value="1"/>
</dbReference>
<dbReference type="AlphaFoldDB" id="A0A194PKY7"/>
<feature type="binding site" evidence="4">
    <location>
        <position position="29"/>
    </location>
    <ligand>
        <name>Mg(2+)</name>
        <dbReference type="ChEBI" id="CHEBI:18420"/>
    </ligand>
</feature>
<comment type="similarity">
    <text evidence="1">Belongs to the HAD-like hydrolase superfamily.</text>
</comment>
<dbReference type="Pfam" id="PF13242">
    <property type="entry name" value="Hydrolase_like"/>
    <property type="match status" value="1"/>
</dbReference>
<evidence type="ECO:0000256" key="2">
    <source>
        <dbReference type="PIRSR" id="PIRSR000915-1"/>
    </source>
</evidence>
<dbReference type="GO" id="GO:0016791">
    <property type="term" value="F:phosphatase activity"/>
    <property type="evidence" value="ECO:0007669"/>
    <property type="project" value="TreeGrafter"/>
</dbReference>
<evidence type="ECO:0000256" key="4">
    <source>
        <dbReference type="PIRSR" id="PIRSR000915-3"/>
    </source>
</evidence>
<dbReference type="PANTHER" id="PTHR19288:SF4">
    <property type="entry name" value="RE04130P-RELATED"/>
    <property type="match status" value="1"/>
</dbReference>
<evidence type="ECO:0000313" key="6">
    <source>
        <dbReference type="Proteomes" id="UP000053268"/>
    </source>
</evidence>
<feature type="binding site" evidence="4">
    <location>
        <position position="27"/>
    </location>
    <ligand>
        <name>Mg(2+)</name>
        <dbReference type="ChEBI" id="CHEBI:18420"/>
    </ligand>
</feature>
<dbReference type="GO" id="GO:0046872">
    <property type="term" value="F:metal ion binding"/>
    <property type="evidence" value="ECO:0007669"/>
    <property type="project" value="UniProtKB-KW"/>
</dbReference>
<dbReference type="EMBL" id="KQ459601">
    <property type="protein sequence ID" value="KPI94096.1"/>
    <property type="molecule type" value="Genomic_DNA"/>
</dbReference>
<dbReference type="InterPro" id="IPR036412">
    <property type="entry name" value="HAD-like_sf"/>
</dbReference>
<dbReference type="NCBIfam" id="TIGR01460">
    <property type="entry name" value="HAD-SF-IIA"/>
    <property type="match status" value="1"/>
</dbReference>
<dbReference type="InterPro" id="IPR006357">
    <property type="entry name" value="HAD-SF_hydro_IIA"/>
</dbReference>
<gene>
    <name evidence="5" type="ORF">RR46_13261</name>
</gene>